<evidence type="ECO:0000256" key="3">
    <source>
        <dbReference type="ARBA" id="ARBA00036002"/>
    </source>
</evidence>
<evidence type="ECO:0000313" key="9">
    <source>
        <dbReference type="EMBL" id="NEW32577.1"/>
    </source>
</evidence>
<evidence type="ECO:0000313" key="10">
    <source>
        <dbReference type="Proteomes" id="UP000471166"/>
    </source>
</evidence>
<evidence type="ECO:0000256" key="4">
    <source>
        <dbReference type="ARBA" id="ARBA00038381"/>
    </source>
</evidence>
<dbReference type="EC" id="3.1.2.20" evidence="5"/>
<accession>A0A6P1CL12</accession>
<dbReference type="NCBIfam" id="TIGR00369">
    <property type="entry name" value="unchar_dom_1"/>
    <property type="match status" value="1"/>
</dbReference>
<proteinExistence type="inferred from homology"/>
<dbReference type="SUPFAM" id="SSF54637">
    <property type="entry name" value="Thioesterase/thiol ester dehydrase-isomerase"/>
    <property type="match status" value="1"/>
</dbReference>
<reference evidence="9 10" key="1">
    <citation type="submission" date="2020-01" db="EMBL/GenBank/DDBJ databases">
        <title>Genetics and antimicrobial susceptibilities of Nocardia species isolated from the soil; a comparison with species isolated from humans.</title>
        <authorList>
            <person name="Carrasco G."/>
            <person name="Monzon S."/>
            <person name="Sansegundo M."/>
            <person name="Garcia E."/>
            <person name="Garrido N."/>
            <person name="Medina M.J."/>
            <person name="Villalon P."/>
            <person name="Ramirez-Arocha A.C."/>
            <person name="Jimenez P."/>
            <person name="Cuesta I."/>
            <person name="Valdezate S."/>
        </authorList>
    </citation>
    <scope>NUCLEOTIDE SEQUENCE [LARGE SCALE GENOMIC DNA]</scope>
    <source>
        <strain evidence="9 10">CNM20110626</strain>
    </source>
</reference>
<comment type="caution">
    <text evidence="9">The sequence shown here is derived from an EMBL/GenBank/DDBJ whole genome shotgun (WGS) entry which is preliminary data.</text>
</comment>
<feature type="domain" description="Thioesterase" evidence="8">
    <location>
        <begin position="60"/>
        <end position="133"/>
    </location>
</feature>
<dbReference type="Proteomes" id="UP000471166">
    <property type="component" value="Unassembled WGS sequence"/>
</dbReference>
<name>A0A6P1CL12_9NOCA</name>
<comment type="catalytic activity">
    <reaction evidence="3">
        <text>a long-chain fatty acyl-CoA + H2O = a long-chain fatty acid + CoA + H(+)</text>
        <dbReference type="Rhea" id="RHEA:67680"/>
        <dbReference type="ChEBI" id="CHEBI:15377"/>
        <dbReference type="ChEBI" id="CHEBI:15378"/>
        <dbReference type="ChEBI" id="CHEBI:57287"/>
        <dbReference type="ChEBI" id="CHEBI:57560"/>
        <dbReference type="ChEBI" id="CHEBI:83139"/>
    </reaction>
</comment>
<evidence type="ECO:0000256" key="6">
    <source>
        <dbReference type="ARBA" id="ARBA00040062"/>
    </source>
</evidence>
<dbReference type="Gene3D" id="3.10.129.10">
    <property type="entry name" value="Hotdog Thioesterase"/>
    <property type="match status" value="1"/>
</dbReference>
<protein>
    <recommendedName>
        <fullName evidence="6">Medium/long-chain acyl-CoA thioesterase YigI</fullName>
        <ecNumber evidence="5">3.1.2.20</ecNumber>
    </recommendedName>
</protein>
<sequence length="153" mass="15926">MTTSPRDPVTPPNPDFAELVKAAVSTMPAARTLGFTFGEVGAGTAEIIQPYRPELTEHNGYFQGGVIGMLADFAGGSAAGTLLPPGWVNMTIDYTVKILAPAKGEKVIARGRVVRSSTTITVAAADVFTADGESEQLCATALVTMRNINLAKG</sequence>
<dbReference type="RefSeq" id="WP_163843327.1">
    <property type="nucleotide sequence ID" value="NZ_JAAGVB010000010.1"/>
</dbReference>
<comment type="catalytic activity">
    <reaction evidence="7">
        <text>a medium-chain fatty acyl-CoA + H2O = a medium-chain fatty acid + CoA + H(+)</text>
        <dbReference type="Rhea" id="RHEA:68184"/>
        <dbReference type="ChEBI" id="CHEBI:15377"/>
        <dbReference type="ChEBI" id="CHEBI:15378"/>
        <dbReference type="ChEBI" id="CHEBI:57287"/>
        <dbReference type="ChEBI" id="CHEBI:59558"/>
        <dbReference type="ChEBI" id="CHEBI:90546"/>
    </reaction>
</comment>
<dbReference type="Pfam" id="PF03061">
    <property type="entry name" value="4HBT"/>
    <property type="match status" value="1"/>
</dbReference>
<evidence type="ECO:0000256" key="2">
    <source>
        <dbReference type="ARBA" id="ARBA00035880"/>
    </source>
</evidence>
<dbReference type="PANTHER" id="PTHR43240:SF20">
    <property type="entry name" value="MEDIUM_LONG-CHAIN ACYL-COA THIOESTERASE YIGI"/>
    <property type="match status" value="1"/>
</dbReference>
<organism evidence="9 10">
    <name type="scientific">Nocardia cyriacigeorgica</name>
    <dbReference type="NCBI Taxonomy" id="135487"/>
    <lineage>
        <taxon>Bacteria</taxon>
        <taxon>Bacillati</taxon>
        <taxon>Actinomycetota</taxon>
        <taxon>Actinomycetes</taxon>
        <taxon>Mycobacteriales</taxon>
        <taxon>Nocardiaceae</taxon>
        <taxon>Nocardia</taxon>
    </lineage>
</organism>
<dbReference type="EMBL" id="JAAGVB010000010">
    <property type="protein sequence ID" value="NEW32577.1"/>
    <property type="molecule type" value="Genomic_DNA"/>
</dbReference>
<dbReference type="InterPro" id="IPR006683">
    <property type="entry name" value="Thioestr_dom"/>
</dbReference>
<dbReference type="InterPro" id="IPR029069">
    <property type="entry name" value="HotDog_dom_sf"/>
</dbReference>
<evidence type="ECO:0000256" key="7">
    <source>
        <dbReference type="ARBA" id="ARBA00048062"/>
    </source>
</evidence>
<evidence type="ECO:0000259" key="8">
    <source>
        <dbReference type="Pfam" id="PF03061"/>
    </source>
</evidence>
<comment type="similarity">
    <text evidence="4">Belongs to the YigI thioesterase family.</text>
</comment>
<evidence type="ECO:0000256" key="5">
    <source>
        <dbReference type="ARBA" id="ARBA00038894"/>
    </source>
</evidence>
<dbReference type="AlphaFoldDB" id="A0A6P1CL12"/>
<dbReference type="PANTHER" id="PTHR43240">
    <property type="entry name" value="1,4-DIHYDROXY-2-NAPHTHOYL-COA THIOESTERASE 1"/>
    <property type="match status" value="1"/>
</dbReference>
<dbReference type="GO" id="GO:0047617">
    <property type="term" value="F:fatty acyl-CoA hydrolase activity"/>
    <property type="evidence" value="ECO:0007669"/>
    <property type="project" value="UniProtKB-EC"/>
</dbReference>
<evidence type="ECO:0000256" key="1">
    <source>
        <dbReference type="ARBA" id="ARBA00022801"/>
    </source>
</evidence>
<dbReference type="InterPro" id="IPR003736">
    <property type="entry name" value="PAAI_dom"/>
</dbReference>
<gene>
    <name evidence="9" type="ORF">GV791_08390</name>
</gene>
<dbReference type="CDD" id="cd03443">
    <property type="entry name" value="PaaI_thioesterase"/>
    <property type="match status" value="1"/>
</dbReference>
<comment type="catalytic activity">
    <reaction evidence="2">
        <text>a fatty acyl-CoA + H2O = a fatty acid + CoA + H(+)</text>
        <dbReference type="Rhea" id="RHEA:16781"/>
        <dbReference type="ChEBI" id="CHEBI:15377"/>
        <dbReference type="ChEBI" id="CHEBI:15378"/>
        <dbReference type="ChEBI" id="CHEBI:28868"/>
        <dbReference type="ChEBI" id="CHEBI:57287"/>
        <dbReference type="ChEBI" id="CHEBI:77636"/>
        <dbReference type="EC" id="3.1.2.20"/>
    </reaction>
</comment>
<keyword evidence="1" id="KW-0378">Hydrolase</keyword>